<dbReference type="InterPro" id="IPR036182">
    <property type="entry name" value="PCuAC_sf"/>
</dbReference>
<sequence length="176" mass="18967">MTVQFAMGLHRSHPIHSKNFNMKISIAYIAIAASFFASVAHAQVTVTNAWVRATVPQQKATGAFMQIQAAQDTKLVSVSSPLTPVVEVHEMAVQDNVMKMRHIPALDLPAGKAVELKPGGHHVMLMDLKQQVKEGESVPLTLVFEDSGGKRETVQVAAPVRALNAAAQHKHGAGKH</sequence>
<feature type="signal peptide" evidence="1">
    <location>
        <begin position="1"/>
        <end position="42"/>
    </location>
</feature>
<evidence type="ECO:0000256" key="1">
    <source>
        <dbReference type="SAM" id="SignalP"/>
    </source>
</evidence>
<dbReference type="PANTHER" id="PTHR36302:SF1">
    <property type="entry name" value="COPPER CHAPERONE PCU(A)C"/>
    <property type="match status" value="1"/>
</dbReference>
<dbReference type="PANTHER" id="PTHR36302">
    <property type="entry name" value="BLR7088 PROTEIN"/>
    <property type="match status" value="1"/>
</dbReference>
<organism evidence="2 3">
    <name type="scientific">Ottowia thiooxydans</name>
    <dbReference type="NCBI Taxonomy" id="219182"/>
    <lineage>
        <taxon>Bacteria</taxon>
        <taxon>Pseudomonadati</taxon>
        <taxon>Pseudomonadota</taxon>
        <taxon>Betaproteobacteria</taxon>
        <taxon>Burkholderiales</taxon>
        <taxon>Comamonadaceae</taxon>
        <taxon>Ottowia</taxon>
    </lineage>
</organism>
<dbReference type="InterPro" id="IPR058248">
    <property type="entry name" value="Lxx211020-like"/>
</dbReference>
<name>A0ABV2Q220_9BURK</name>
<evidence type="ECO:0000313" key="2">
    <source>
        <dbReference type="EMBL" id="MET4575074.1"/>
    </source>
</evidence>
<dbReference type="SUPFAM" id="SSF110087">
    <property type="entry name" value="DR1885-like metal-binding protein"/>
    <property type="match status" value="1"/>
</dbReference>
<feature type="chain" id="PRO_5046751128" evidence="1">
    <location>
        <begin position="43"/>
        <end position="176"/>
    </location>
</feature>
<proteinExistence type="predicted"/>
<dbReference type="EMBL" id="JBEPSH010000001">
    <property type="protein sequence ID" value="MET4575074.1"/>
    <property type="molecule type" value="Genomic_DNA"/>
</dbReference>
<accession>A0ABV2Q220</accession>
<reference evidence="2 3" key="1">
    <citation type="submission" date="2024-06" db="EMBL/GenBank/DDBJ databases">
        <title>Sorghum-associated microbial communities from plants grown in Nebraska, USA.</title>
        <authorList>
            <person name="Schachtman D."/>
        </authorList>
    </citation>
    <scope>NUCLEOTIDE SEQUENCE [LARGE SCALE GENOMIC DNA]</scope>
    <source>
        <strain evidence="2 3">2709</strain>
    </source>
</reference>
<dbReference type="Gene3D" id="2.60.40.1890">
    <property type="entry name" value="PCu(A)C copper chaperone"/>
    <property type="match status" value="1"/>
</dbReference>
<dbReference type="InterPro" id="IPR007410">
    <property type="entry name" value="LpqE-like"/>
</dbReference>
<protein>
    <submittedName>
        <fullName evidence="2">Copper(I)-binding protein</fullName>
    </submittedName>
</protein>
<dbReference type="Proteomes" id="UP001549320">
    <property type="component" value="Unassembled WGS sequence"/>
</dbReference>
<gene>
    <name evidence="2" type="ORF">ABIE13_000171</name>
</gene>
<evidence type="ECO:0000313" key="3">
    <source>
        <dbReference type="Proteomes" id="UP001549320"/>
    </source>
</evidence>
<keyword evidence="1" id="KW-0732">Signal</keyword>
<keyword evidence="3" id="KW-1185">Reference proteome</keyword>
<dbReference type="Pfam" id="PF04314">
    <property type="entry name" value="PCuAC"/>
    <property type="match status" value="1"/>
</dbReference>
<comment type="caution">
    <text evidence="2">The sequence shown here is derived from an EMBL/GenBank/DDBJ whole genome shotgun (WGS) entry which is preliminary data.</text>
</comment>